<keyword evidence="4 6" id="KW-0134">Cell wall</keyword>
<evidence type="ECO:0000256" key="4">
    <source>
        <dbReference type="ARBA" id="ARBA00022512"/>
    </source>
</evidence>
<evidence type="ECO:0000256" key="3">
    <source>
        <dbReference type="ARBA" id="ARBA00005784"/>
    </source>
</evidence>
<dbReference type="PANTHER" id="PTHR21562">
    <property type="entry name" value="NOTUM-RELATED"/>
    <property type="match status" value="1"/>
</dbReference>
<dbReference type="Proteomes" id="UP000224567">
    <property type="component" value="Unassembled WGS sequence"/>
</dbReference>
<dbReference type="Pfam" id="PF03283">
    <property type="entry name" value="PAE"/>
    <property type="match status" value="1"/>
</dbReference>
<evidence type="ECO:0000256" key="2">
    <source>
        <dbReference type="ARBA" id="ARBA00004191"/>
    </source>
</evidence>
<feature type="signal peptide" evidence="6">
    <location>
        <begin position="1"/>
        <end position="22"/>
    </location>
</feature>
<reference evidence="7 8" key="1">
    <citation type="journal article" date="2017" name="Genome Biol.">
        <title>New reference genome sequences of hot pepper reveal the massive evolution of plant disease-resistance genes by retroduplication.</title>
        <authorList>
            <person name="Kim S."/>
            <person name="Park J."/>
            <person name="Yeom S.I."/>
            <person name="Kim Y.M."/>
            <person name="Seo E."/>
            <person name="Kim K.T."/>
            <person name="Kim M.S."/>
            <person name="Lee J.M."/>
            <person name="Cheong K."/>
            <person name="Shin H.S."/>
            <person name="Kim S.B."/>
            <person name="Han K."/>
            <person name="Lee J."/>
            <person name="Park M."/>
            <person name="Lee H.A."/>
            <person name="Lee H.Y."/>
            <person name="Lee Y."/>
            <person name="Oh S."/>
            <person name="Lee J.H."/>
            <person name="Choi E."/>
            <person name="Choi E."/>
            <person name="Lee S.E."/>
            <person name="Jeon J."/>
            <person name="Kim H."/>
            <person name="Choi G."/>
            <person name="Song H."/>
            <person name="Lee J."/>
            <person name="Lee S.C."/>
            <person name="Kwon J.K."/>
            <person name="Lee H.Y."/>
            <person name="Koo N."/>
            <person name="Hong Y."/>
            <person name="Kim R.W."/>
            <person name="Kang W.H."/>
            <person name="Huh J.H."/>
            <person name="Kang B.C."/>
            <person name="Yang T.J."/>
            <person name="Lee Y.H."/>
            <person name="Bennetzen J.L."/>
            <person name="Choi D."/>
        </authorList>
    </citation>
    <scope>NUCLEOTIDE SEQUENCE [LARGE SCALE GENOMIC DNA]</scope>
    <source>
        <strain evidence="8">cv. PBC81</strain>
    </source>
</reference>
<comment type="subcellular location">
    <subcellularLocation>
        <location evidence="2 6">Secreted</location>
        <location evidence="2 6">Cell wall</location>
    </subcellularLocation>
</comment>
<dbReference type="EC" id="3.1.1.-" evidence="6"/>
<comment type="caution">
    <text evidence="7">The sequence shown here is derived from an EMBL/GenBank/DDBJ whole genome shotgun (WGS) entry which is preliminary data.</text>
</comment>
<evidence type="ECO:0000313" key="7">
    <source>
        <dbReference type="EMBL" id="PHT33573.1"/>
    </source>
</evidence>
<dbReference type="GO" id="GO:0071555">
    <property type="term" value="P:cell wall organization"/>
    <property type="evidence" value="ECO:0007669"/>
    <property type="project" value="UniProtKB-KW"/>
</dbReference>
<dbReference type="GO" id="GO:0009505">
    <property type="term" value="C:plant-type cell wall"/>
    <property type="evidence" value="ECO:0007669"/>
    <property type="project" value="TreeGrafter"/>
</dbReference>
<dbReference type="OrthoDB" id="2015280at2759"/>
<keyword evidence="6" id="KW-0732">Signal</keyword>
<sequence>MTTFMLALVACLAVYCTTHVLGAKDDFYVNITILESATAQGAVCLDGSPPAYHLDRGHGTGLHNWIINLDGGGWCSSIPDCLDRSTYFLGGSDHMGQQGLFDGILHNTSIKNPEFYNWNRVRVKYCDGSSFTGDVEQVDRENKLYFRGARIFKAIMEDLWSKGMKNAENAILSGTSAGGLATILNCDKFKYLFPKDARVKCVADAGFFINGKTIYGTSYIQEMFRKIVNLHGSTKNLPSPCTSVMKPSLCFFPQNVIPYIQTPLFIINSIYDYWQINNTLVPVHLDPQHAWKDCTEQINNCTFSQRIVIQAFGMEFLKTFEKLPPSFTRGYYLTSCFSHGDLYKSAYWFSASSPRLLNKTIAEAVADWYFERERFQFIDPYPCAKDCKLSKGS</sequence>
<name>A0A2G2VKU4_CAPBA</name>
<proteinExistence type="inferred from homology"/>
<dbReference type="GO" id="GO:0052793">
    <property type="term" value="F:pectin acetylesterase activity"/>
    <property type="evidence" value="ECO:0007669"/>
    <property type="project" value="TreeGrafter"/>
</dbReference>
<keyword evidence="6" id="KW-0378">Hydrolase</keyword>
<evidence type="ECO:0000256" key="5">
    <source>
        <dbReference type="ARBA" id="ARBA00023316"/>
    </source>
</evidence>
<dbReference type="EMBL" id="MLFT02000011">
    <property type="protein sequence ID" value="PHT33573.1"/>
    <property type="molecule type" value="Genomic_DNA"/>
</dbReference>
<reference evidence="8" key="2">
    <citation type="journal article" date="2017" name="J. Anim. Genet.">
        <title>Multiple reference genome sequences of hot pepper reveal the massive evolution of plant disease resistance genes by retroduplication.</title>
        <authorList>
            <person name="Kim S."/>
            <person name="Park J."/>
            <person name="Yeom S.-I."/>
            <person name="Kim Y.-M."/>
            <person name="Seo E."/>
            <person name="Kim K.-T."/>
            <person name="Kim M.-S."/>
            <person name="Lee J.M."/>
            <person name="Cheong K."/>
            <person name="Shin H.-S."/>
            <person name="Kim S.-B."/>
            <person name="Han K."/>
            <person name="Lee J."/>
            <person name="Park M."/>
            <person name="Lee H.-A."/>
            <person name="Lee H.-Y."/>
            <person name="Lee Y."/>
            <person name="Oh S."/>
            <person name="Lee J.H."/>
            <person name="Choi E."/>
            <person name="Choi E."/>
            <person name="Lee S.E."/>
            <person name="Jeon J."/>
            <person name="Kim H."/>
            <person name="Choi G."/>
            <person name="Song H."/>
            <person name="Lee J."/>
            <person name="Lee S.-C."/>
            <person name="Kwon J.-K."/>
            <person name="Lee H.-Y."/>
            <person name="Koo N."/>
            <person name="Hong Y."/>
            <person name="Kim R.W."/>
            <person name="Kang W.-H."/>
            <person name="Huh J.H."/>
            <person name="Kang B.-C."/>
            <person name="Yang T.-J."/>
            <person name="Lee Y.-H."/>
            <person name="Bennetzen J.L."/>
            <person name="Choi D."/>
        </authorList>
    </citation>
    <scope>NUCLEOTIDE SEQUENCE [LARGE SCALE GENOMIC DNA]</scope>
    <source>
        <strain evidence="8">cv. PBC81</strain>
    </source>
</reference>
<keyword evidence="6" id="KW-0964">Secreted</keyword>
<evidence type="ECO:0000313" key="8">
    <source>
        <dbReference type="Proteomes" id="UP000224567"/>
    </source>
</evidence>
<comment type="similarity">
    <text evidence="3 6">Belongs to the pectinacetylesterase family.</text>
</comment>
<keyword evidence="8" id="KW-1185">Reference proteome</keyword>
<evidence type="ECO:0000256" key="6">
    <source>
        <dbReference type="RuleBase" id="RU363114"/>
    </source>
</evidence>
<protein>
    <recommendedName>
        <fullName evidence="6">Pectin acetylesterase</fullName>
        <ecNumber evidence="6">3.1.1.-</ecNumber>
    </recommendedName>
</protein>
<gene>
    <name evidence="7" type="ORF">CQW23_25373</name>
</gene>
<feature type="chain" id="PRO_5013427605" description="Pectin acetylesterase" evidence="6">
    <location>
        <begin position="23"/>
        <end position="393"/>
    </location>
</feature>
<dbReference type="AlphaFoldDB" id="A0A2G2VKU4"/>
<organism evidence="7 8">
    <name type="scientific">Capsicum baccatum</name>
    <name type="common">Peruvian pepper</name>
    <dbReference type="NCBI Taxonomy" id="33114"/>
    <lineage>
        <taxon>Eukaryota</taxon>
        <taxon>Viridiplantae</taxon>
        <taxon>Streptophyta</taxon>
        <taxon>Embryophyta</taxon>
        <taxon>Tracheophyta</taxon>
        <taxon>Spermatophyta</taxon>
        <taxon>Magnoliopsida</taxon>
        <taxon>eudicotyledons</taxon>
        <taxon>Gunneridae</taxon>
        <taxon>Pentapetalae</taxon>
        <taxon>asterids</taxon>
        <taxon>lamiids</taxon>
        <taxon>Solanales</taxon>
        <taxon>Solanaceae</taxon>
        <taxon>Solanoideae</taxon>
        <taxon>Capsiceae</taxon>
        <taxon>Capsicum</taxon>
    </lineage>
</organism>
<dbReference type="PANTHER" id="PTHR21562:SF65">
    <property type="entry name" value="PECTIN ACETYLESTERASE"/>
    <property type="match status" value="1"/>
</dbReference>
<dbReference type="InterPro" id="IPR004963">
    <property type="entry name" value="PAE/NOTUM"/>
</dbReference>
<accession>A0A2G2VKU4</accession>
<dbReference type="STRING" id="33114.A0A2G2VKU4"/>
<evidence type="ECO:0000256" key="1">
    <source>
        <dbReference type="ARBA" id="ARBA00003534"/>
    </source>
</evidence>
<comment type="function">
    <text evidence="1 6">Hydrolyzes acetyl esters in homogalacturonan regions of pectin. In type I primary cell wall, galacturonic acid residues of pectin can be acetylated at the O-2 and O-3 positions. Decreasing the degree of acetylation of pectin gels in vitro alters their physical properties.</text>
</comment>
<keyword evidence="5 6" id="KW-0961">Cell wall biogenesis/degradation</keyword>